<dbReference type="Proteomes" id="UP000194999">
    <property type="component" value="Unassembled WGS sequence"/>
</dbReference>
<proteinExistence type="predicted"/>
<reference evidence="1 2" key="1">
    <citation type="submission" date="2014-06" db="EMBL/GenBank/DDBJ databases">
        <authorList>
            <person name="Ju J."/>
            <person name="Zhang J."/>
        </authorList>
    </citation>
    <scope>NUCLEOTIDE SEQUENCE [LARGE SCALE GENOMIC DNA]</scope>
    <source>
        <strain evidence="1">DmW_048</strain>
    </source>
</reference>
<accession>A0A252AZC3</accession>
<sequence>MRIDAMNMWPAKFQFPFERDISELLAKHNFMTPITTCRIKNNDDHEYHRIVSSILDGLDSLPERPDRSFESLWIPIDVEMERLKVPNVRGGKFKAFVDHLRTAEITNGIRNQLFLFLENAPLQACEYAAIRILEAIDNPGEHSEGYLARVRVAVGTDFAQDFATKYLPRIKGYPADVVAAELRKAGSFIRNVMRGRVMTLGGHNYGTDPYGRLAMFSSVVLPNIRNERFHGNVFSSYRSSVREMKHYASDCFISALAYSLILIVLAYRWPDAVDQAELENTLQSNTERFQILFRQQLGA</sequence>
<organism evidence="1 2">
    <name type="scientific">Acetobacter orientalis</name>
    <dbReference type="NCBI Taxonomy" id="146474"/>
    <lineage>
        <taxon>Bacteria</taxon>
        <taxon>Pseudomonadati</taxon>
        <taxon>Pseudomonadota</taxon>
        <taxon>Alphaproteobacteria</taxon>
        <taxon>Acetobacterales</taxon>
        <taxon>Acetobacteraceae</taxon>
        <taxon>Acetobacter</taxon>
    </lineage>
</organism>
<evidence type="ECO:0000313" key="1">
    <source>
        <dbReference type="EMBL" id="OUI97451.1"/>
    </source>
</evidence>
<name>A0A252AZC3_9PROT</name>
<evidence type="ECO:0000313" key="2">
    <source>
        <dbReference type="Proteomes" id="UP000194999"/>
    </source>
</evidence>
<dbReference type="AlphaFoldDB" id="A0A252AZC3"/>
<comment type="caution">
    <text evidence="1">The sequence shown here is derived from an EMBL/GenBank/DDBJ whole genome shotgun (WGS) entry which is preliminary data.</text>
</comment>
<dbReference type="EMBL" id="JOOY01000151">
    <property type="protein sequence ID" value="OUI97451.1"/>
    <property type="molecule type" value="Genomic_DNA"/>
</dbReference>
<gene>
    <name evidence="1" type="ORF">HK15_02940</name>
</gene>
<protein>
    <submittedName>
        <fullName evidence="1">Uncharacterized protein</fullName>
    </submittedName>
</protein>